<protein>
    <recommendedName>
        <fullName evidence="3">RNA exonuclease 4</fullName>
    </recommendedName>
</protein>
<dbReference type="PANTHER" id="PTHR12801">
    <property type="entry name" value="RNA EXONUCLEASE REXO1 / RECO3 FAMILY MEMBER-RELATED"/>
    <property type="match status" value="1"/>
</dbReference>
<feature type="compositionally biased region" description="Polar residues" evidence="10">
    <location>
        <begin position="92"/>
        <end position="107"/>
    </location>
</feature>
<dbReference type="Pfam" id="PF00929">
    <property type="entry name" value="RNase_T"/>
    <property type="match status" value="1"/>
</dbReference>
<name>A0A6G1GWA6_9PEZI</name>
<dbReference type="GO" id="GO:0005634">
    <property type="term" value="C:nucleus"/>
    <property type="evidence" value="ECO:0007669"/>
    <property type="project" value="UniProtKB-SubCell"/>
</dbReference>
<evidence type="ECO:0000259" key="11">
    <source>
        <dbReference type="SMART" id="SM00479"/>
    </source>
</evidence>
<dbReference type="Proteomes" id="UP000800041">
    <property type="component" value="Unassembled WGS sequence"/>
</dbReference>
<accession>A0A6G1GWA6</accession>
<dbReference type="AlphaFoldDB" id="A0A6G1GWA6"/>
<evidence type="ECO:0000256" key="3">
    <source>
        <dbReference type="ARBA" id="ARBA00016937"/>
    </source>
</evidence>
<dbReference type="SMART" id="SM00479">
    <property type="entry name" value="EXOIII"/>
    <property type="match status" value="1"/>
</dbReference>
<evidence type="ECO:0000256" key="10">
    <source>
        <dbReference type="SAM" id="MobiDB-lite"/>
    </source>
</evidence>
<evidence type="ECO:0000256" key="2">
    <source>
        <dbReference type="ARBA" id="ARBA00010489"/>
    </source>
</evidence>
<evidence type="ECO:0000313" key="13">
    <source>
        <dbReference type="Proteomes" id="UP000800041"/>
    </source>
</evidence>
<dbReference type="InterPro" id="IPR013520">
    <property type="entry name" value="Ribonucl_H"/>
</dbReference>
<dbReference type="CDD" id="cd06144">
    <property type="entry name" value="REX4_like"/>
    <property type="match status" value="1"/>
</dbReference>
<keyword evidence="6" id="KW-0378">Hydrolase</keyword>
<dbReference type="GO" id="GO:0008408">
    <property type="term" value="F:3'-5' exonuclease activity"/>
    <property type="evidence" value="ECO:0007669"/>
    <property type="project" value="InterPro"/>
</dbReference>
<keyword evidence="4" id="KW-0698">rRNA processing</keyword>
<reference evidence="12" key="1">
    <citation type="journal article" date="2020" name="Stud. Mycol.">
        <title>101 Dothideomycetes genomes: a test case for predicting lifestyles and emergence of pathogens.</title>
        <authorList>
            <person name="Haridas S."/>
            <person name="Albert R."/>
            <person name="Binder M."/>
            <person name="Bloem J."/>
            <person name="Labutti K."/>
            <person name="Salamov A."/>
            <person name="Andreopoulos B."/>
            <person name="Baker S."/>
            <person name="Barry K."/>
            <person name="Bills G."/>
            <person name="Bluhm B."/>
            <person name="Cannon C."/>
            <person name="Castanera R."/>
            <person name="Culley D."/>
            <person name="Daum C."/>
            <person name="Ezra D."/>
            <person name="Gonzalez J."/>
            <person name="Henrissat B."/>
            <person name="Kuo A."/>
            <person name="Liang C."/>
            <person name="Lipzen A."/>
            <person name="Lutzoni F."/>
            <person name="Magnuson J."/>
            <person name="Mondo S."/>
            <person name="Nolan M."/>
            <person name="Ohm R."/>
            <person name="Pangilinan J."/>
            <person name="Park H.-J."/>
            <person name="Ramirez L."/>
            <person name="Alfaro M."/>
            <person name="Sun H."/>
            <person name="Tritt A."/>
            <person name="Yoshinaga Y."/>
            <person name="Zwiers L.-H."/>
            <person name="Turgeon B."/>
            <person name="Goodwin S."/>
            <person name="Spatafora J."/>
            <person name="Crous P."/>
            <person name="Grigoriev I."/>
        </authorList>
    </citation>
    <scope>NUCLEOTIDE SEQUENCE</scope>
    <source>
        <strain evidence="12">CBS 113979</strain>
    </source>
</reference>
<dbReference type="InterPro" id="IPR037431">
    <property type="entry name" value="REX4_DEDDh_dom"/>
</dbReference>
<feature type="region of interest" description="Disordered" evidence="10">
    <location>
        <begin position="14"/>
        <end position="117"/>
    </location>
</feature>
<evidence type="ECO:0000256" key="6">
    <source>
        <dbReference type="ARBA" id="ARBA00022801"/>
    </source>
</evidence>
<dbReference type="SUPFAM" id="SSF53098">
    <property type="entry name" value="Ribonuclease H-like"/>
    <property type="match status" value="1"/>
</dbReference>
<sequence length="327" mass="36353">MLLCSCCVSSNWKKLKQSLEKEKPPVGGLNGLKRKRPEDQKPPSQDLKRPRTDLANAKKGRKATMSLSTPTSPKRSKSASSLPKLLALSAKQQNDAFQPLERTTTTTDQEKRSSTASQINCGRISALSGKYVALDCEMVGIAPDPNKTSQLARVSIVNYHGDLLYDSFVLPHQPVLDYRTHVSGVTAALLRPGYARPFSDVQKDVADLLKGKILVGHAIRNDIDVLMFGHPRRDVRDTSRHASFRQYAAGATPSLKKLAREILGWDIQAGEHSSIEDARATMALFQREKESFEREHVRVFGVSKKVVEQVKTKVKSKAKKKKKGKRK</sequence>
<proteinExistence type="inferred from homology"/>
<dbReference type="InterPro" id="IPR036397">
    <property type="entry name" value="RNaseH_sf"/>
</dbReference>
<keyword evidence="5" id="KW-0540">Nuclease</keyword>
<evidence type="ECO:0000256" key="1">
    <source>
        <dbReference type="ARBA" id="ARBA00004123"/>
    </source>
</evidence>
<dbReference type="InterPro" id="IPR047021">
    <property type="entry name" value="REXO1/3/4-like"/>
</dbReference>
<gene>
    <name evidence="12" type="ORF">K402DRAFT_413487</name>
</gene>
<dbReference type="GO" id="GO:0006364">
    <property type="term" value="P:rRNA processing"/>
    <property type="evidence" value="ECO:0007669"/>
    <property type="project" value="UniProtKB-KW"/>
</dbReference>
<dbReference type="FunFam" id="3.30.420.10:FF:000007">
    <property type="entry name" value="Interferon-stimulated exonuclease gene 20"/>
    <property type="match status" value="1"/>
</dbReference>
<evidence type="ECO:0000256" key="5">
    <source>
        <dbReference type="ARBA" id="ARBA00022722"/>
    </source>
</evidence>
<dbReference type="EMBL" id="ML977164">
    <property type="protein sequence ID" value="KAF1985039.1"/>
    <property type="molecule type" value="Genomic_DNA"/>
</dbReference>
<dbReference type="InterPro" id="IPR012337">
    <property type="entry name" value="RNaseH-like_sf"/>
</dbReference>
<dbReference type="GO" id="GO:0003676">
    <property type="term" value="F:nucleic acid binding"/>
    <property type="evidence" value="ECO:0007669"/>
    <property type="project" value="InterPro"/>
</dbReference>
<evidence type="ECO:0000256" key="7">
    <source>
        <dbReference type="ARBA" id="ARBA00022839"/>
    </source>
</evidence>
<comment type="subcellular location">
    <subcellularLocation>
        <location evidence="1">Nucleus</location>
    </subcellularLocation>
</comment>
<dbReference type="GO" id="GO:0000027">
    <property type="term" value="P:ribosomal large subunit assembly"/>
    <property type="evidence" value="ECO:0007669"/>
    <property type="project" value="TreeGrafter"/>
</dbReference>
<evidence type="ECO:0000256" key="8">
    <source>
        <dbReference type="ARBA" id="ARBA00023242"/>
    </source>
</evidence>
<comment type="function">
    <text evidence="9">Exoribonuclease involved in ribosome biosynthesis. Involved in the processing of ITS1, the internal transcribed spacer localized between the 18S and 5.8S rRNAs.</text>
</comment>
<keyword evidence="13" id="KW-1185">Reference proteome</keyword>
<feature type="compositionally biased region" description="Basic and acidic residues" evidence="10">
    <location>
        <begin position="36"/>
        <end position="52"/>
    </location>
</feature>
<feature type="compositionally biased region" description="Low complexity" evidence="10">
    <location>
        <begin position="66"/>
        <end position="91"/>
    </location>
</feature>
<organism evidence="12 13">
    <name type="scientific">Aulographum hederae CBS 113979</name>
    <dbReference type="NCBI Taxonomy" id="1176131"/>
    <lineage>
        <taxon>Eukaryota</taxon>
        <taxon>Fungi</taxon>
        <taxon>Dikarya</taxon>
        <taxon>Ascomycota</taxon>
        <taxon>Pezizomycotina</taxon>
        <taxon>Dothideomycetes</taxon>
        <taxon>Pleosporomycetidae</taxon>
        <taxon>Aulographales</taxon>
        <taxon>Aulographaceae</taxon>
    </lineage>
</organism>
<comment type="similarity">
    <text evidence="2">Belongs to the REXO4 family.</text>
</comment>
<dbReference type="PANTHER" id="PTHR12801:SF45">
    <property type="entry name" value="RNA EXONUCLEASE 4"/>
    <property type="match status" value="1"/>
</dbReference>
<evidence type="ECO:0000256" key="4">
    <source>
        <dbReference type="ARBA" id="ARBA00022552"/>
    </source>
</evidence>
<evidence type="ECO:0000313" key="12">
    <source>
        <dbReference type="EMBL" id="KAF1985039.1"/>
    </source>
</evidence>
<keyword evidence="7" id="KW-0269">Exonuclease</keyword>
<keyword evidence="8" id="KW-0539">Nucleus</keyword>
<feature type="domain" description="Exonuclease" evidence="11">
    <location>
        <begin position="130"/>
        <end position="294"/>
    </location>
</feature>
<evidence type="ECO:0000256" key="9">
    <source>
        <dbReference type="ARBA" id="ARBA00025599"/>
    </source>
</evidence>
<dbReference type="OrthoDB" id="8191639at2759"/>
<dbReference type="Gene3D" id="3.30.420.10">
    <property type="entry name" value="Ribonuclease H-like superfamily/Ribonuclease H"/>
    <property type="match status" value="1"/>
</dbReference>